<feature type="domain" description="Nucleotide-diphospho-sugar transferase" evidence="1">
    <location>
        <begin position="34"/>
        <end position="171"/>
    </location>
</feature>
<sequence length="311" mass="36371">MPKFHFTSVVSKYHLFKLIALYSSLKTRCSDFELFILCMDHETFEVLSKIGFEKVTLFKIEQLEDDQLLKAKSNRSFHEYCWTGKPLILHHVLTNYTDADYYAHLDADLYFYEDPMLIFKENPSASIFLTDHRNSKDFAFTYPLTGRFNTGFVGCRNDPIGVSAIKFWKEQCIENCSSTIDLVNKTFGDQRYTESWPQIFPNIHIVNSYGVNAAIWNIQDYTVTSQNGEAYLNNDKLVFFHFSGLTIISPKEVNLCWYYHIYNPIILNLIYLPYVYVLDEAIKQVTQNFPWFNFGFIGEEGVPATHRFILN</sequence>
<dbReference type="Pfam" id="PF03407">
    <property type="entry name" value="Nucleotid_trans"/>
    <property type="match status" value="1"/>
</dbReference>
<dbReference type="EMBL" id="JAESWA010000022">
    <property type="protein sequence ID" value="MBL4931961.1"/>
    <property type="molecule type" value="Genomic_DNA"/>
</dbReference>
<name>A0A937K321_9CLOT</name>
<protein>
    <recommendedName>
        <fullName evidence="1">Nucleotide-diphospho-sugar transferase domain-containing protein</fullName>
    </recommendedName>
</protein>
<dbReference type="InterPro" id="IPR005069">
    <property type="entry name" value="Nucl-diP-sugar_transferase"/>
</dbReference>
<evidence type="ECO:0000259" key="1">
    <source>
        <dbReference type="Pfam" id="PF03407"/>
    </source>
</evidence>
<dbReference type="AlphaFoldDB" id="A0A937K321"/>
<evidence type="ECO:0000313" key="3">
    <source>
        <dbReference type="Proteomes" id="UP000623681"/>
    </source>
</evidence>
<gene>
    <name evidence="2" type="ORF">JK634_09100</name>
</gene>
<dbReference type="Proteomes" id="UP000623681">
    <property type="component" value="Unassembled WGS sequence"/>
</dbReference>
<dbReference type="RefSeq" id="WP_202767340.1">
    <property type="nucleotide sequence ID" value="NZ_JAESWA010000022.1"/>
</dbReference>
<comment type="caution">
    <text evidence="2">The sequence shown here is derived from an EMBL/GenBank/DDBJ whole genome shotgun (WGS) entry which is preliminary data.</text>
</comment>
<proteinExistence type="predicted"/>
<reference evidence="2" key="1">
    <citation type="submission" date="2021-01" db="EMBL/GenBank/DDBJ databases">
        <title>Genome public.</title>
        <authorList>
            <person name="Liu C."/>
            <person name="Sun Q."/>
        </authorList>
    </citation>
    <scope>NUCLEOTIDE SEQUENCE</scope>
    <source>
        <strain evidence="2">YIM B02565</strain>
    </source>
</reference>
<dbReference type="SUPFAM" id="SSF53448">
    <property type="entry name" value="Nucleotide-diphospho-sugar transferases"/>
    <property type="match status" value="1"/>
</dbReference>
<evidence type="ECO:0000313" key="2">
    <source>
        <dbReference type="EMBL" id="MBL4931961.1"/>
    </source>
</evidence>
<keyword evidence="3" id="KW-1185">Reference proteome</keyword>
<dbReference type="InterPro" id="IPR029044">
    <property type="entry name" value="Nucleotide-diphossugar_trans"/>
</dbReference>
<organism evidence="2 3">
    <name type="scientific">Clostridium paridis</name>
    <dbReference type="NCBI Taxonomy" id="2803863"/>
    <lineage>
        <taxon>Bacteria</taxon>
        <taxon>Bacillati</taxon>
        <taxon>Bacillota</taxon>
        <taxon>Clostridia</taxon>
        <taxon>Eubacteriales</taxon>
        <taxon>Clostridiaceae</taxon>
        <taxon>Clostridium</taxon>
    </lineage>
</organism>
<accession>A0A937K321</accession>